<dbReference type="SUPFAM" id="SSF53300">
    <property type="entry name" value="vWA-like"/>
    <property type="match status" value="1"/>
</dbReference>
<dbReference type="InterPro" id="IPR036465">
    <property type="entry name" value="vWFA_dom_sf"/>
</dbReference>
<dbReference type="PANTHER" id="PTHR24020:SF20">
    <property type="entry name" value="PH DOMAIN-CONTAINING PROTEIN"/>
    <property type="match status" value="1"/>
</dbReference>
<sequence length="289" mass="32635">MKAAISTAVLLLAISPFAFAQSYLRAKQEFINLREQLGTNKISDILFLLDTSGSVSNYGFEAEKEFVINFLSTITVSFEEARVEVIPFGNTASLYIDGVSNPSSDKDKCDLIQKLKQMPHSYGWATNTKGAFQLAYDVCLGKYSGQKRVPLNKVRTVVILITDGYWNYPYNDPSPIPIAQSLLAANVEVFAIGVGYVNLPALQKLVKDPEKQAFHLQTFTHLKELSVYVRGDPKRTWQPVESHKCNNNCKQLEKCICDLQNYDYKDLRQEVNEMPDDVKRLVGNFSRKD</sequence>
<dbReference type="Proteomes" id="UP001159405">
    <property type="component" value="Unassembled WGS sequence"/>
</dbReference>
<dbReference type="InterPro" id="IPR050525">
    <property type="entry name" value="ECM_Assembly_Org"/>
</dbReference>
<name>A0ABN8RMV8_9CNID</name>
<keyword evidence="4" id="KW-1185">Reference proteome</keyword>
<protein>
    <recommendedName>
        <fullName evidence="2">VWFA domain-containing protein</fullName>
    </recommendedName>
</protein>
<proteinExistence type="predicted"/>
<dbReference type="Gene3D" id="3.40.50.410">
    <property type="entry name" value="von Willebrand factor, type A domain"/>
    <property type="match status" value="1"/>
</dbReference>
<dbReference type="PROSITE" id="PS50234">
    <property type="entry name" value="VWFA"/>
    <property type="match status" value="1"/>
</dbReference>
<dbReference type="Pfam" id="PF00092">
    <property type="entry name" value="VWA"/>
    <property type="match status" value="1"/>
</dbReference>
<dbReference type="PANTHER" id="PTHR24020">
    <property type="entry name" value="COLLAGEN ALPHA"/>
    <property type="match status" value="1"/>
</dbReference>
<keyword evidence="1" id="KW-0732">Signal</keyword>
<evidence type="ECO:0000259" key="2">
    <source>
        <dbReference type="PROSITE" id="PS50234"/>
    </source>
</evidence>
<dbReference type="CDD" id="cd01450">
    <property type="entry name" value="vWFA_subfamily_ECM"/>
    <property type="match status" value="1"/>
</dbReference>
<evidence type="ECO:0000256" key="1">
    <source>
        <dbReference type="SAM" id="SignalP"/>
    </source>
</evidence>
<dbReference type="SMART" id="SM00327">
    <property type="entry name" value="VWA"/>
    <property type="match status" value="1"/>
</dbReference>
<dbReference type="EMBL" id="CALNXK010000282">
    <property type="protein sequence ID" value="CAH3180711.1"/>
    <property type="molecule type" value="Genomic_DNA"/>
</dbReference>
<accession>A0ABN8RMV8</accession>
<comment type="caution">
    <text evidence="3">The sequence shown here is derived from an EMBL/GenBank/DDBJ whole genome shotgun (WGS) entry which is preliminary data.</text>
</comment>
<feature type="chain" id="PRO_5046531938" description="VWFA domain-containing protein" evidence="1">
    <location>
        <begin position="21"/>
        <end position="289"/>
    </location>
</feature>
<reference evidence="3 4" key="1">
    <citation type="submission" date="2022-05" db="EMBL/GenBank/DDBJ databases">
        <authorList>
            <consortium name="Genoscope - CEA"/>
            <person name="William W."/>
        </authorList>
    </citation>
    <scope>NUCLEOTIDE SEQUENCE [LARGE SCALE GENOMIC DNA]</scope>
</reference>
<feature type="domain" description="VWFA" evidence="2">
    <location>
        <begin position="44"/>
        <end position="229"/>
    </location>
</feature>
<organism evidence="3 4">
    <name type="scientific">Porites lobata</name>
    <dbReference type="NCBI Taxonomy" id="104759"/>
    <lineage>
        <taxon>Eukaryota</taxon>
        <taxon>Metazoa</taxon>
        <taxon>Cnidaria</taxon>
        <taxon>Anthozoa</taxon>
        <taxon>Hexacorallia</taxon>
        <taxon>Scleractinia</taxon>
        <taxon>Fungiina</taxon>
        <taxon>Poritidae</taxon>
        <taxon>Porites</taxon>
    </lineage>
</organism>
<feature type="signal peptide" evidence="1">
    <location>
        <begin position="1"/>
        <end position="20"/>
    </location>
</feature>
<evidence type="ECO:0000313" key="4">
    <source>
        <dbReference type="Proteomes" id="UP001159405"/>
    </source>
</evidence>
<dbReference type="InterPro" id="IPR002035">
    <property type="entry name" value="VWF_A"/>
</dbReference>
<gene>
    <name evidence="3" type="ORF">PLOB_00023859</name>
</gene>
<evidence type="ECO:0000313" key="3">
    <source>
        <dbReference type="EMBL" id="CAH3180711.1"/>
    </source>
</evidence>